<protein>
    <recommendedName>
        <fullName evidence="7">Isoprenylcysteine carboxyl methyltransferase (ICMT) family protein</fullName>
    </recommendedName>
</protein>
<dbReference type="AlphaFoldDB" id="I2PYG8"/>
<evidence type="ECO:0000313" key="6">
    <source>
        <dbReference type="EMBL" id="EIG52574.1"/>
    </source>
</evidence>
<evidence type="ECO:0000256" key="1">
    <source>
        <dbReference type="ARBA" id="ARBA00004141"/>
    </source>
</evidence>
<dbReference type="eggNOG" id="COG2020">
    <property type="taxonomic scope" value="Bacteria"/>
</dbReference>
<dbReference type="GO" id="GO:0004671">
    <property type="term" value="F:protein C-terminal S-isoprenylcysteine carboxyl O-methyltransferase activity"/>
    <property type="evidence" value="ECO:0007669"/>
    <property type="project" value="InterPro"/>
</dbReference>
<dbReference type="STRING" id="596152.DesU5LDRAFT_0873"/>
<evidence type="ECO:0008006" key="7">
    <source>
        <dbReference type="Google" id="ProtNLM"/>
    </source>
</evidence>
<dbReference type="InterPro" id="IPR007269">
    <property type="entry name" value="ICMT_MeTrfase"/>
</dbReference>
<gene>
    <name evidence="6" type="ORF">DesU5LDRAFT_0873</name>
</gene>
<reference evidence="6" key="1">
    <citation type="submission" date="2011-11" db="EMBL/GenBank/DDBJ databases">
        <title>Improved High-Quality Draft sequence of Desulfovibrio sp. U5L.</title>
        <authorList>
            <consortium name="US DOE Joint Genome Institute"/>
            <person name="Lucas S."/>
            <person name="Han J."/>
            <person name="Lapidus A."/>
            <person name="Cheng J.-F."/>
            <person name="Goodwin L."/>
            <person name="Pitluck S."/>
            <person name="Peters L."/>
            <person name="Ovchinnikova G."/>
            <person name="Held B."/>
            <person name="Detter J.C."/>
            <person name="Han C."/>
            <person name="Tapia R."/>
            <person name="Land M."/>
            <person name="Hauser L."/>
            <person name="Kyrpides N."/>
            <person name="Ivanova N."/>
            <person name="Pagani I."/>
            <person name="Gabster J."/>
            <person name="Walker C."/>
            <person name="Stolyar S."/>
            <person name="Stahl D."/>
            <person name="Arkin A."/>
            <person name="Dehal P."/>
            <person name="Hazen T."/>
            <person name="Woyke T."/>
        </authorList>
    </citation>
    <scope>NUCLEOTIDE SEQUENCE [LARGE SCALE GENOMIC DNA]</scope>
    <source>
        <strain evidence="6">U5L</strain>
    </source>
</reference>
<name>I2PYG8_9BACT</name>
<dbReference type="GO" id="GO:0016020">
    <property type="term" value="C:membrane"/>
    <property type="evidence" value="ECO:0007669"/>
    <property type="project" value="UniProtKB-SubCell"/>
</dbReference>
<keyword evidence="3 5" id="KW-1133">Transmembrane helix</keyword>
<dbReference type="OrthoDB" id="5417332at2"/>
<dbReference type="Pfam" id="PF04140">
    <property type="entry name" value="ICMT"/>
    <property type="match status" value="1"/>
</dbReference>
<dbReference type="PANTHER" id="PTHR12714">
    <property type="entry name" value="PROTEIN-S ISOPRENYLCYSTEINE O-METHYLTRANSFERASE"/>
    <property type="match status" value="1"/>
</dbReference>
<evidence type="ECO:0000256" key="5">
    <source>
        <dbReference type="SAM" id="Phobius"/>
    </source>
</evidence>
<keyword evidence="4 5" id="KW-0472">Membrane</keyword>
<feature type="transmembrane region" description="Helical" evidence="5">
    <location>
        <begin position="40"/>
        <end position="65"/>
    </location>
</feature>
<organism evidence="6">
    <name type="scientific">Desulfovibrio sp. U5L</name>
    <dbReference type="NCBI Taxonomy" id="596152"/>
    <lineage>
        <taxon>Bacteria</taxon>
        <taxon>Pseudomonadati</taxon>
        <taxon>Thermodesulfobacteriota</taxon>
        <taxon>Desulfovibrionia</taxon>
        <taxon>Desulfovibrionales</taxon>
        <taxon>Desulfovibrionaceae</taxon>
        <taxon>Desulfovibrio</taxon>
    </lineage>
</organism>
<evidence type="ECO:0000256" key="4">
    <source>
        <dbReference type="ARBA" id="ARBA00023136"/>
    </source>
</evidence>
<evidence type="ECO:0000256" key="2">
    <source>
        <dbReference type="ARBA" id="ARBA00022692"/>
    </source>
</evidence>
<evidence type="ECO:0000256" key="3">
    <source>
        <dbReference type="ARBA" id="ARBA00022989"/>
    </source>
</evidence>
<dbReference type="PANTHER" id="PTHR12714:SF11">
    <property type="entry name" value="PROTEIN C-TERMINAL S-ISOPRENYLCYSTEINE CARBOXYL O-METHYLTRANSFERASE"/>
    <property type="match status" value="1"/>
</dbReference>
<keyword evidence="2 5" id="KW-0812">Transmembrane</keyword>
<comment type="subcellular location">
    <subcellularLocation>
        <location evidence="1">Membrane</location>
        <topology evidence="1">Multi-pass membrane protein</topology>
    </subcellularLocation>
</comment>
<dbReference type="Gene3D" id="1.20.120.1630">
    <property type="match status" value="1"/>
</dbReference>
<dbReference type="HOGENOM" id="CLU_065200_4_3_7"/>
<sequence length="165" mass="17810">MNRWGMGTTLYRATILYGLLAVLYDTVLLAAWCDRLVPWRLALAGGGTLLFLGLVVYALGTFSVYKAVDAGQLATRGIYAVVRHPLYAAWVWLIVPGLALLQGTPLTLAAPVVAAVFYRLCIPHEEAVLRAAHGEAYDRYCRRVGGIWPRLGRAAEPGPAKAGGS</sequence>
<accession>I2PYG8</accession>
<proteinExistence type="predicted"/>
<dbReference type="EMBL" id="JH600068">
    <property type="protein sequence ID" value="EIG52574.1"/>
    <property type="molecule type" value="Genomic_DNA"/>
</dbReference>